<dbReference type="AlphaFoldDB" id="A0A0C3U4F1"/>
<dbReference type="SMART" id="SM00028">
    <property type="entry name" value="TPR"/>
    <property type="match status" value="2"/>
</dbReference>
<reference evidence="1" key="3">
    <citation type="submission" date="2016-03" db="UniProtKB">
        <authorList>
            <consortium name="EnsemblProtists"/>
        </authorList>
    </citation>
    <scope>IDENTIFICATION</scope>
</reference>
<name>A0A0C3U4F1_GUITC</name>
<evidence type="ECO:0000313" key="1">
    <source>
        <dbReference type="EnsemblProtists" id="EKX51039"/>
    </source>
</evidence>
<dbReference type="InterPro" id="IPR011990">
    <property type="entry name" value="TPR-like_helical_dom_sf"/>
</dbReference>
<protein>
    <recommendedName>
        <fullName evidence="3">Tetratricopeptide repeat protein</fullName>
    </recommendedName>
</protein>
<dbReference type="OMA" id="AIYMEYP"/>
<dbReference type="Proteomes" id="UP000011087">
    <property type="component" value="Unassembled WGS sequence"/>
</dbReference>
<dbReference type="InterPro" id="IPR019734">
    <property type="entry name" value="TPR_rpt"/>
</dbReference>
<organism evidence="1 2">
    <name type="scientific">Guillardia theta (strain CCMP2712)</name>
    <name type="common">Cryptophyte</name>
    <dbReference type="NCBI Taxonomy" id="905079"/>
    <lineage>
        <taxon>Eukaryota</taxon>
        <taxon>Cryptophyceae</taxon>
        <taxon>Pyrenomonadales</taxon>
        <taxon>Geminigeraceae</taxon>
        <taxon>Guillardia</taxon>
    </lineage>
</organism>
<reference evidence="2" key="1">
    <citation type="journal article" date="2012" name="Nature">
        <title>Algal genomes reveal evolutionary mosaicism and the fate of nucleomorphs.</title>
        <authorList>
            <consortium name="DOE Joint Genome Institute"/>
            <person name="Curtis B.A."/>
            <person name="Tanifuji G."/>
            <person name="Burki F."/>
            <person name="Gruber A."/>
            <person name="Irimia M."/>
            <person name="Maruyama S."/>
            <person name="Arias M.C."/>
            <person name="Ball S.G."/>
            <person name="Gile G.H."/>
            <person name="Hirakawa Y."/>
            <person name="Hopkins J.F."/>
            <person name="Kuo A."/>
            <person name="Rensing S.A."/>
            <person name="Schmutz J."/>
            <person name="Symeonidi A."/>
            <person name="Elias M."/>
            <person name="Eveleigh R.J."/>
            <person name="Herman E.K."/>
            <person name="Klute M.J."/>
            <person name="Nakayama T."/>
            <person name="Obornik M."/>
            <person name="Reyes-Prieto A."/>
            <person name="Armbrust E.V."/>
            <person name="Aves S.J."/>
            <person name="Beiko R.G."/>
            <person name="Coutinho P."/>
            <person name="Dacks J.B."/>
            <person name="Durnford D.G."/>
            <person name="Fast N.M."/>
            <person name="Green B.R."/>
            <person name="Grisdale C.J."/>
            <person name="Hempel F."/>
            <person name="Henrissat B."/>
            <person name="Hoppner M.P."/>
            <person name="Ishida K."/>
            <person name="Kim E."/>
            <person name="Koreny L."/>
            <person name="Kroth P.G."/>
            <person name="Liu Y."/>
            <person name="Malik S.B."/>
            <person name="Maier U.G."/>
            <person name="McRose D."/>
            <person name="Mock T."/>
            <person name="Neilson J.A."/>
            <person name="Onodera N.T."/>
            <person name="Poole A.M."/>
            <person name="Pritham E.J."/>
            <person name="Richards T.A."/>
            <person name="Rocap G."/>
            <person name="Roy S.W."/>
            <person name="Sarai C."/>
            <person name="Schaack S."/>
            <person name="Shirato S."/>
            <person name="Slamovits C.H."/>
            <person name="Spencer D.F."/>
            <person name="Suzuki S."/>
            <person name="Worden A.Z."/>
            <person name="Zauner S."/>
            <person name="Barry K."/>
            <person name="Bell C."/>
            <person name="Bharti A.K."/>
            <person name="Crow J.A."/>
            <person name="Grimwood J."/>
            <person name="Kramer R."/>
            <person name="Lindquist E."/>
            <person name="Lucas S."/>
            <person name="Salamov A."/>
            <person name="McFadden G.I."/>
            <person name="Lane C.E."/>
            <person name="Keeling P.J."/>
            <person name="Gray M.W."/>
            <person name="Grigoriev I.V."/>
            <person name="Archibald J.M."/>
        </authorList>
    </citation>
    <scope>NUCLEOTIDE SEQUENCE</scope>
    <source>
        <strain evidence="2">CCMP2712</strain>
    </source>
</reference>
<accession>A0A0C3U4F1</accession>
<dbReference type="Gene3D" id="1.25.40.10">
    <property type="entry name" value="Tetratricopeptide repeat domain"/>
    <property type="match status" value="1"/>
</dbReference>
<reference evidence="2" key="2">
    <citation type="submission" date="2012-11" db="EMBL/GenBank/DDBJ databases">
        <authorList>
            <person name="Kuo A."/>
            <person name="Curtis B.A."/>
            <person name="Tanifuji G."/>
            <person name="Burki F."/>
            <person name="Gruber A."/>
            <person name="Irimia M."/>
            <person name="Maruyama S."/>
            <person name="Arias M.C."/>
            <person name="Ball S.G."/>
            <person name="Gile G.H."/>
            <person name="Hirakawa Y."/>
            <person name="Hopkins J.F."/>
            <person name="Rensing S.A."/>
            <person name="Schmutz J."/>
            <person name="Symeonidi A."/>
            <person name="Elias M."/>
            <person name="Eveleigh R.J."/>
            <person name="Herman E.K."/>
            <person name="Klute M.J."/>
            <person name="Nakayama T."/>
            <person name="Obornik M."/>
            <person name="Reyes-Prieto A."/>
            <person name="Armbrust E.V."/>
            <person name="Aves S.J."/>
            <person name="Beiko R.G."/>
            <person name="Coutinho P."/>
            <person name="Dacks J.B."/>
            <person name="Durnford D.G."/>
            <person name="Fast N.M."/>
            <person name="Green B.R."/>
            <person name="Grisdale C."/>
            <person name="Hempe F."/>
            <person name="Henrissat B."/>
            <person name="Hoppner M.P."/>
            <person name="Ishida K.-I."/>
            <person name="Kim E."/>
            <person name="Koreny L."/>
            <person name="Kroth P.G."/>
            <person name="Liu Y."/>
            <person name="Malik S.-B."/>
            <person name="Maier U.G."/>
            <person name="McRose D."/>
            <person name="Mock T."/>
            <person name="Neilson J.A."/>
            <person name="Onodera N.T."/>
            <person name="Poole A.M."/>
            <person name="Pritham E.J."/>
            <person name="Richards T.A."/>
            <person name="Rocap G."/>
            <person name="Roy S.W."/>
            <person name="Sarai C."/>
            <person name="Schaack S."/>
            <person name="Shirato S."/>
            <person name="Slamovits C.H."/>
            <person name="Spencer D.F."/>
            <person name="Suzuki S."/>
            <person name="Worden A.Z."/>
            <person name="Zauner S."/>
            <person name="Barry K."/>
            <person name="Bell C."/>
            <person name="Bharti A.K."/>
            <person name="Crow J.A."/>
            <person name="Grimwood J."/>
            <person name="Kramer R."/>
            <person name="Lindquist E."/>
            <person name="Lucas S."/>
            <person name="Salamov A."/>
            <person name="McFadden G.I."/>
            <person name="Lane C.E."/>
            <person name="Keeling P.J."/>
            <person name="Gray M.W."/>
            <person name="Grigoriev I.V."/>
            <person name="Archibald J.M."/>
        </authorList>
    </citation>
    <scope>NUCLEOTIDE SEQUENCE</scope>
    <source>
        <strain evidence="2">CCMP2712</strain>
    </source>
</reference>
<proteinExistence type="predicted"/>
<dbReference type="SUPFAM" id="SSF48452">
    <property type="entry name" value="TPR-like"/>
    <property type="match status" value="1"/>
</dbReference>
<evidence type="ECO:0008006" key="3">
    <source>
        <dbReference type="Google" id="ProtNLM"/>
    </source>
</evidence>
<keyword evidence="2" id="KW-1185">Reference proteome</keyword>
<sequence length="199" mass="22481">MEKNGKAIYMEYPDTFVQRGLCSEGLGNWEDAIQDYSRAIQLWGGGREQGVNPYVLTFRANALAKLGKYNEALVDYEASDRLFVAVLRDEARALDVRANYALALYQADDLRLTMFTADPLHHLQLSGYTDMHVALAAIAWSAGDRETAESEWEFACNKIQTGCSLYRQSLISRDLDWLSTVRRWPPAMVANMALFLGKK</sequence>
<evidence type="ECO:0000313" key="2">
    <source>
        <dbReference type="Proteomes" id="UP000011087"/>
    </source>
</evidence>
<dbReference type="EnsemblProtists" id="EKX51039">
    <property type="protein sequence ID" value="EKX51039"/>
    <property type="gene ID" value="GUITHDRAFT_66103"/>
</dbReference>